<dbReference type="Proteomes" id="UP000265520">
    <property type="component" value="Unassembled WGS sequence"/>
</dbReference>
<name>A0A392Q8N4_9FABA</name>
<dbReference type="InterPro" id="IPR044824">
    <property type="entry name" value="MAIN-like"/>
</dbReference>
<keyword evidence="2" id="KW-1185">Reference proteome</keyword>
<dbReference type="PANTHER" id="PTHR46033:SF1">
    <property type="entry name" value="PROTEIN MAIN-LIKE 2"/>
    <property type="match status" value="1"/>
</dbReference>
<reference evidence="1 2" key="1">
    <citation type="journal article" date="2018" name="Front. Plant Sci.">
        <title>Red Clover (Trifolium pratense) and Zigzag Clover (T. medium) - A Picture of Genomic Similarities and Differences.</title>
        <authorList>
            <person name="Dluhosova J."/>
            <person name="Istvanek J."/>
            <person name="Nedelnik J."/>
            <person name="Repkova J."/>
        </authorList>
    </citation>
    <scope>NUCLEOTIDE SEQUENCE [LARGE SCALE GENOMIC DNA]</scope>
    <source>
        <strain evidence="2">cv. 10/8</strain>
        <tissue evidence="1">Leaf</tissue>
    </source>
</reference>
<dbReference type="EMBL" id="LXQA010118056">
    <property type="protein sequence ID" value="MCI20090.1"/>
    <property type="molecule type" value="Genomic_DNA"/>
</dbReference>
<dbReference type="GO" id="GO:0010073">
    <property type="term" value="P:meristem maintenance"/>
    <property type="evidence" value="ECO:0007669"/>
    <property type="project" value="InterPro"/>
</dbReference>
<organism evidence="1 2">
    <name type="scientific">Trifolium medium</name>
    <dbReference type="NCBI Taxonomy" id="97028"/>
    <lineage>
        <taxon>Eukaryota</taxon>
        <taxon>Viridiplantae</taxon>
        <taxon>Streptophyta</taxon>
        <taxon>Embryophyta</taxon>
        <taxon>Tracheophyta</taxon>
        <taxon>Spermatophyta</taxon>
        <taxon>Magnoliopsida</taxon>
        <taxon>eudicotyledons</taxon>
        <taxon>Gunneridae</taxon>
        <taxon>Pentapetalae</taxon>
        <taxon>rosids</taxon>
        <taxon>fabids</taxon>
        <taxon>Fabales</taxon>
        <taxon>Fabaceae</taxon>
        <taxon>Papilionoideae</taxon>
        <taxon>50 kb inversion clade</taxon>
        <taxon>NPAAA clade</taxon>
        <taxon>Hologalegina</taxon>
        <taxon>IRL clade</taxon>
        <taxon>Trifolieae</taxon>
        <taxon>Trifolium</taxon>
    </lineage>
</organism>
<comment type="caution">
    <text evidence="1">The sequence shown here is derived from an EMBL/GenBank/DDBJ whole genome shotgun (WGS) entry which is preliminary data.</text>
</comment>
<feature type="non-terminal residue" evidence="1">
    <location>
        <position position="142"/>
    </location>
</feature>
<dbReference type="AlphaFoldDB" id="A0A392Q8N4"/>
<accession>A0A392Q8N4</accession>
<protein>
    <submittedName>
        <fullName evidence="1">Serine/threonine-protein phosphatase 7 long form-like protein</fullName>
    </submittedName>
</protein>
<proteinExistence type="predicted"/>
<evidence type="ECO:0000313" key="2">
    <source>
        <dbReference type="Proteomes" id="UP000265520"/>
    </source>
</evidence>
<evidence type="ECO:0000313" key="1">
    <source>
        <dbReference type="EMBL" id="MCI20090.1"/>
    </source>
</evidence>
<dbReference type="PANTHER" id="PTHR46033">
    <property type="entry name" value="PROTEIN MAIN-LIKE 2"/>
    <property type="match status" value="1"/>
</dbReference>
<sequence length="142" mass="16800">MDLDRVDNYSWGTAALAFLYRKLSNAIVPDCKYVVGYMTLLQGQTNQLAMRKMMDRLLSHDTRWTPYEDHWDVCPFEDIPLYSGWIRCGPIRVRYLPESVLRQFGYIQTIPRHPHDTANLLTTVERIDQHWVQHMDRVLTSD</sequence>